<dbReference type="Proteomes" id="UP000219465">
    <property type="component" value="Unassembled WGS sequence"/>
</dbReference>
<proteinExistence type="predicted"/>
<keyword evidence="3" id="KW-1185">Reference proteome</keyword>
<protein>
    <submittedName>
        <fullName evidence="2">Putative Flp pilus-assembly TadE/G-like protein</fullName>
    </submittedName>
</protein>
<feature type="domain" description="VWFA" evidence="1">
    <location>
        <begin position="163"/>
        <end position="351"/>
    </location>
</feature>
<dbReference type="InterPro" id="IPR036465">
    <property type="entry name" value="vWFA_dom_sf"/>
</dbReference>
<dbReference type="OrthoDB" id="7522752at2"/>
<dbReference type="SUPFAM" id="SSF53300">
    <property type="entry name" value="vWA-like"/>
    <property type="match status" value="1"/>
</dbReference>
<dbReference type="CDD" id="cd00198">
    <property type="entry name" value="vWFA"/>
    <property type="match status" value="1"/>
</dbReference>
<dbReference type="PROSITE" id="PS50234">
    <property type="entry name" value="VWFA"/>
    <property type="match status" value="1"/>
</dbReference>
<sequence length="364" mass="38800">MMKPKALFTASSLVEDRGGNFAIAAALTIPLLFMAGSLAVDTTNAISMKTQMQNAVDSAALATSTRLANDKGLSLLDAKSFAEKFLNGQLQEAMNSYQAMAVKPTVSIIPTINGSSTAWKVSIVLEGSQAATPMARFLGHEKTTVKVAGTSESASGTTKGSVSLMLVLDKSGSMGWDLGGQVKMNVLKTAVIGLLTELKLADPEEKYVRIGGVSYDTKIDKKQGLKWGTDYAGKFVGKLEAKGGTDSTDAFKWAHEKVTYDKEDKEHLKETGQTPTKYIVLMTDGDNNYVSADTSTKILCDKAKKDGVKVYSVAFAAPDRGKQLLSYCASSGAHFFDAKDSAELIAAFKNIGQQASKVVSRLTQ</sequence>
<dbReference type="RefSeq" id="WP_097104421.1">
    <property type="nucleotide sequence ID" value="NZ_OCPC01000001.1"/>
</dbReference>
<reference evidence="3" key="1">
    <citation type="submission" date="2017-08" db="EMBL/GenBank/DDBJ databases">
        <authorList>
            <person name="Varghese N."/>
            <person name="Submissions S."/>
        </authorList>
    </citation>
    <scope>NUCLEOTIDE SEQUENCE [LARGE SCALE GENOMIC DNA]</scope>
    <source>
        <strain evidence="3">KCTC 23107</strain>
    </source>
</reference>
<evidence type="ECO:0000313" key="2">
    <source>
        <dbReference type="EMBL" id="SOE08616.1"/>
    </source>
</evidence>
<dbReference type="AlphaFoldDB" id="A0A286HMA3"/>
<dbReference type="Pfam" id="PF13400">
    <property type="entry name" value="Tad"/>
    <property type="match status" value="1"/>
</dbReference>
<dbReference type="EMBL" id="OCPC01000001">
    <property type="protein sequence ID" value="SOE08616.1"/>
    <property type="molecule type" value="Genomic_DNA"/>
</dbReference>
<accession>A0A286HMA3</accession>
<dbReference type="Pfam" id="PF00092">
    <property type="entry name" value="VWA"/>
    <property type="match status" value="1"/>
</dbReference>
<dbReference type="InterPro" id="IPR028087">
    <property type="entry name" value="Tad_N"/>
</dbReference>
<gene>
    <name evidence="2" type="ORF">SAMN05877838_0342</name>
</gene>
<name>A0A286HMA3_9HYPH</name>
<evidence type="ECO:0000313" key="3">
    <source>
        <dbReference type="Proteomes" id="UP000219465"/>
    </source>
</evidence>
<dbReference type="SMART" id="SM00327">
    <property type="entry name" value="VWA"/>
    <property type="match status" value="1"/>
</dbReference>
<dbReference type="InterPro" id="IPR002035">
    <property type="entry name" value="VWF_A"/>
</dbReference>
<organism evidence="2 3">
    <name type="scientific">Hoeflea halophila</name>
    <dbReference type="NCBI Taxonomy" id="714899"/>
    <lineage>
        <taxon>Bacteria</taxon>
        <taxon>Pseudomonadati</taxon>
        <taxon>Pseudomonadota</taxon>
        <taxon>Alphaproteobacteria</taxon>
        <taxon>Hyphomicrobiales</taxon>
        <taxon>Rhizobiaceae</taxon>
        <taxon>Hoeflea</taxon>
    </lineage>
</organism>
<evidence type="ECO:0000259" key="1">
    <source>
        <dbReference type="PROSITE" id="PS50234"/>
    </source>
</evidence>
<dbReference type="Gene3D" id="3.40.50.410">
    <property type="entry name" value="von Willebrand factor, type A domain"/>
    <property type="match status" value="1"/>
</dbReference>